<evidence type="ECO:0000313" key="3">
    <source>
        <dbReference type="Proteomes" id="UP000054928"/>
    </source>
</evidence>
<accession>A0A0N7L4M4</accession>
<keyword evidence="3" id="KW-1185">Reference proteome</keyword>
<name>A0A0N7L4M4_PLAHL</name>
<dbReference type="OMA" id="ICAANAW"/>
<dbReference type="Proteomes" id="UP000054928">
    <property type="component" value="Unassembled WGS sequence"/>
</dbReference>
<protein>
    <submittedName>
        <fullName evidence="2">Uncharacterized protein</fullName>
    </submittedName>
</protein>
<dbReference type="OrthoDB" id="117784at2759"/>
<evidence type="ECO:0000313" key="2">
    <source>
        <dbReference type="EMBL" id="CEG39083.1"/>
    </source>
</evidence>
<feature type="compositionally biased region" description="Low complexity" evidence="1">
    <location>
        <begin position="1"/>
        <end position="11"/>
    </location>
</feature>
<evidence type="ECO:0000256" key="1">
    <source>
        <dbReference type="SAM" id="MobiDB-lite"/>
    </source>
</evidence>
<reference evidence="3" key="1">
    <citation type="submission" date="2014-09" db="EMBL/GenBank/DDBJ databases">
        <authorList>
            <person name="Sharma Rahul"/>
            <person name="Thines Marco"/>
        </authorList>
    </citation>
    <scope>NUCLEOTIDE SEQUENCE [LARGE SCALE GENOMIC DNA]</scope>
</reference>
<feature type="region of interest" description="Disordered" evidence="1">
    <location>
        <begin position="1"/>
        <end position="38"/>
    </location>
</feature>
<proteinExistence type="predicted"/>
<feature type="compositionally biased region" description="Basic and acidic residues" evidence="1">
    <location>
        <begin position="19"/>
        <end position="38"/>
    </location>
</feature>
<dbReference type="EMBL" id="CCYD01000349">
    <property type="protein sequence ID" value="CEG39083.1"/>
    <property type="molecule type" value="Genomic_DNA"/>
</dbReference>
<organism evidence="2 3">
    <name type="scientific">Plasmopara halstedii</name>
    <name type="common">Downy mildew of sunflower</name>
    <dbReference type="NCBI Taxonomy" id="4781"/>
    <lineage>
        <taxon>Eukaryota</taxon>
        <taxon>Sar</taxon>
        <taxon>Stramenopiles</taxon>
        <taxon>Oomycota</taxon>
        <taxon>Peronosporomycetes</taxon>
        <taxon>Peronosporales</taxon>
        <taxon>Peronosporaceae</taxon>
        <taxon>Plasmopara</taxon>
    </lineage>
</organism>
<dbReference type="GeneID" id="36404200"/>
<dbReference type="RefSeq" id="XP_024575452.1">
    <property type="nucleotide sequence ID" value="XM_024724591.1"/>
</dbReference>
<sequence length="318" mass="36657">MPSSISSTISSLLELNDEQQMKSDDSNESYKEEFESESLDERTVVAVAACDSSSYEKYTFEMFENDQEASIEKQKEKVEDDEYEDESFEEDEQEFSMTVQQEGNAEYLEDEKSHDTMENSLASSVERWCFKKIQHLRAGSLTKRMSKPQVCKSQRVVDEIPANVVQKIIQHTRGARHQKQSDIYQFNCRQKWKIPMSVIQQAQTQLWLAKSCNCCEDQKTVRESLTSYASFTTFCSVKLNDLRGQLTTAQSVPQSSELKVLDYYTTMIRQQREVYAALNASETSHEKLPTVAMTTQWQLEDSIALRNRAKALLKGVRQ</sequence>
<dbReference type="AlphaFoldDB" id="A0A0N7L4M4"/>